<dbReference type="GO" id="GO:0003677">
    <property type="term" value="F:DNA binding"/>
    <property type="evidence" value="ECO:0007669"/>
    <property type="project" value="UniProtKB-KW"/>
</dbReference>
<evidence type="ECO:0000256" key="3">
    <source>
        <dbReference type="ARBA" id="ARBA00023125"/>
    </source>
</evidence>
<dbReference type="InterPro" id="IPR016032">
    <property type="entry name" value="Sig_transdc_resp-reg_C-effctor"/>
</dbReference>
<dbReference type="HOGENOM" id="CLU_004665_0_2_11"/>
<evidence type="ECO:0000256" key="1">
    <source>
        <dbReference type="ARBA" id="ARBA00005820"/>
    </source>
</evidence>
<dbReference type="AlphaFoldDB" id="U1PGR4"/>
<dbReference type="EMBL" id="AWSD01000381">
    <property type="protein sequence ID" value="ERH15680.1"/>
    <property type="molecule type" value="Genomic_DNA"/>
</dbReference>
<dbReference type="RefSeq" id="WP_021607671.1">
    <property type="nucleotide sequence ID" value="NZ_KE951821.1"/>
</dbReference>
<reference evidence="7 8" key="1">
    <citation type="submission" date="2013-06" db="EMBL/GenBank/DDBJ databases">
        <authorList>
            <person name="Weinstock G."/>
            <person name="Sodergren E."/>
            <person name="Lobos E.A."/>
            <person name="Fulton L."/>
            <person name="Fulton R."/>
            <person name="Courtney L."/>
            <person name="Fronick C."/>
            <person name="O'Laughlin M."/>
            <person name="Godfrey J."/>
            <person name="Wilson R.M."/>
            <person name="Miner T."/>
            <person name="Farmer C."/>
            <person name="Delehaunty K."/>
            <person name="Cordes M."/>
            <person name="Minx P."/>
            <person name="Tomlinson C."/>
            <person name="Chen J."/>
            <person name="Wollam A."/>
            <person name="Pepin K.H."/>
            <person name="Bhonagiri V."/>
            <person name="Zhang X."/>
            <person name="Warren W."/>
            <person name="Mitreva M."/>
            <person name="Mardis E.R."/>
            <person name="Wilson R.K."/>
        </authorList>
    </citation>
    <scope>NUCLEOTIDE SEQUENCE [LARGE SCALE GENOMIC DNA]</scope>
    <source>
        <strain evidence="7 8">F0510</strain>
    </source>
</reference>
<keyword evidence="3" id="KW-0238">DNA-binding</keyword>
<dbReference type="GO" id="GO:0000160">
    <property type="term" value="P:phosphorelay signal transduction system"/>
    <property type="evidence" value="ECO:0007669"/>
    <property type="project" value="InterPro"/>
</dbReference>
<name>U1PGR4_9ACTO</name>
<dbReference type="Pfam" id="PF03704">
    <property type="entry name" value="BTAD"/>
    <property type="match status" value="1"/>
</dbReference>
<keyword evidence="2" id="KW-0805">Transcription regulation</keyword>
<dbReference type="InterPro" id="IPR001867">
    <property type="entry name" value="OmpR/PhoB-type_DNA-bd"/>
</dbReference>
<dbReference type="Proteomes" id="UP000016498">
    <property type="component" value="Unassembled WGS sequence"/>
</dbReference>
<evidence type="ECO:0000256" key="4">
    <source>
        <dbReference type="ARBA" id="ARBA00023163"/>
    </source>
</evidence>
<dbReference type="PANTHER" id="PTHR35807">
    <property type="entry name" value="TRANSCRIPTIONAL REGULATOR REDD-RELATED"/>
    <property type="match status" value="1"/>
</dbReference>
<comment type="similarity">
    <text evidence="1">Belongs to the AfsR/DnrI/RedD regulatory family.</text>
</comment>
<dbReference type="SMART" id="SM01043">
    <property type="entry name" value="BTAD"/>
    <property type="match status" value="1"/>
</dbReference>
<dbReference type="GO" id="GO:0006355">
    <property type="term" value="P:regulation of DNA-templated transcription"/>
    <property type="evidence" value="ECO:0007669"/>
    <property type="project" value="InterPro"/>
</dbReference>
<dbReference type="InterPro" id="IPR011990">
    <property type="entry name" value="TPR-like_helical_dom_sf"/>
</dbReference>
<accession>U1PGR4</accession>
<evidence type="ECO:0000259" key="6">
    <source>
        <dbReference type="SMART" id="SM01043"/>
    </source>
</evidence>
<proteinExistence type="inferred from homology"/>
<evidence type="ECO:0000313" key="7">
    <source>
        <dbReference type="EMBL" id="ERH15680.1"/>
    </source>
</evidence>
<dbReference type="SUPFAM" id="SSF46894">
    <property type="entry name" value="C-terminal effector domain of the bipartite response regulators"/>
    <property type="match status" value="1"/>
</dbReference>
<dbReference type="PANTHER" id="PTHR35807:SF1">
    <property type="entry name" value="TRANSCRIPTIONAL REGULATOR REDD"/>
    <property type="match status" value="1"/>
</dbReference>
<evidence type="ECO:0000256" key="2">
    <source>
        <dbReference type="ARBA" id="ARBA00023015"/>
    </source>
</evidence>
<evidence type="ECO:0000259" key="5">
    <source>
        <dbReference type="SMART" id="SM00862"/>
    </source>
</evidence>
<feature type="domain" description="Bacterial transcriptional activator" evidence="6">
    <location>
        <begin position="100"/>
        <end position="246"/>
    </location>
</feature>
<evidence type="ECO:0000313" key="8">
    <source>
        <dbReference type="Proteomes" id="UP000016498"/>
    </source>
</evidence>
<dbReference type="InterPro" id="IPR005158">
    <property type="entry name" value="BTAD"/>
</dbReference>
<gene>
    <name evidence="7" type="ORF">HMPREF1549_03055</name>
</gene>
<dbReference type="InterPro" id="IPR036388">
    <property type="entry name" value="WH-like_DNA-bd_sf"/>
</dbReference>
<dbReference type="Gene3D" id="1.10.10.10">
    <property type="entry name" value="Winged helix-like DNA-binding domain superfamily/Winged helix DNA-binding domain"/>
    <property type="match status" value="1"/>
</dbReference>
<sequence>MGENRPVTSPYRLALLTDPPTWRGTVLSGRTLDLLAVLAASPQARVSDGSLIEALWPEDVPARPLRALHVVVSRVRAAVGEDVVERIGDGYRLALPTAQIDACDLADRAERARTRAVEGQWDQVLDLTGSLPQVPAHCEADDAVGAGPSPLSRLRERAVALAEAARCDRGLALEATGEHERAAELLREAAGRDAGDETVLAALMRAESWSRSPAAALEIYEHYRRRLRDRGAVPGPALRAAHEAVLAAESPVRRGLEPEPEHFLGREADVTGVLKALSTHRLVTLTGPGGVGKTTLAQVVAARCRRPAVYVVALAEVSPGANLIRVLLDAVGGPGAADGDPRRALAAAL</sequence>
<comment type="caution">
    <text evidence="7">The sequence shown here is derived from an EMBL/GenBank/DDBJ whole genome shotgun (WGS) entry which is preliminary data.</text>
</comment>
<dbReference type="Pfam" id="PF00486">
    <property type="entry name" value="Trans_reg_C"/>
    <property type="match status" value="1"/>
</dbReference>
<feature type="domain" description="OmpR/PhoB-type" evidence="5">
    <location>
        <begin position="24"/>
        <end position="93"/>
    </location>
</feature>
<dbReference type="InterPro" id="IPR051677">
    <property type="entry name" value="AfsR-DnrI-RedD_regulator"/>
</dbReference>
<feature type="non-terminal residue" evidence="7">
    <location>
        <position position="349"/>
    </location>
</feature>
<dbReference type="SUPFAM" id="SSF52540">
    <property type="entry name" value="P-loop containing nucleoside triphosphate hydrolases"/>
    <property type="match status" value="1"/>
</dbReference>
<dbReference type="SUPFAM" id="SSF48452">
    <property type="entry name" value="TPR-like"/>
    <property type="match status" value="1"/>
</dbReference>
<dbReference type="SMART" id="SM00862">
    <property type="entry name" value="Trans_reg_C"/>
    <property type="match status" value="1"/>
</dbReference>
<protein>
    <submittedName>
        <fullName evidence="7">Transcriptional regulatory protein</fullName>
    </submittedName>
</protein>
<dbReference type="Gene3D" id="3.40.50.300">
    <property type="entry name" value="P-loop containing nucleotide triphosphate hydrolases"/>
    <property type="match status" value="1"/>
</dbReference>
<dbReference type="InterPro" id="IPR027417">
    <property type="entry name" value="P-loop_NTPase"/>
</dbReference>
<keyword evidence="4" id="KW-0804">Transcription</keyword>
<organism evidence="7 8">
    <name type="scientific">Actinomyces johnsonii F0510</name>
    <dbReference type="NCBI Taxonomy" id="1227262"/>
    <lineage>
        <taxon>Bacteria</taxon>
        <taxon>Bacillati</taxon>
        <taxon>Actinomycetota</taxon>
        <taxon>Actinomycetes</taxon>
        <taxon>Actinomycetales</taxon>
        <taxon>Actinomycetaceae</taxon>
        <taxon>Actinomyces</taxon>
    </lineage>
</organism>